<organism evidence="1">
    <name type="scientific">bioreactor metagenome</name>
    <dbReference type="NCBI Taxonomy" id="1076179"/>
    <lineage>
        <taxon>unclassified sequences</taxon>
        <taxon>metagenomes</taxon>
        <taxon>ecological metagenomes</taxon>
    </lineage>
</organism>
<comment type="caution">
    <text evidence="1">The sequence shown here is derived from an EMBL/GenBank/DDBJ whole genome shotgun (WGS) entry which is preliminary data.</text>
</comment>
<proteinExistence type="predicted"/>
<protein>
    <recommendedName>
        <fullName evidence="2">DUF3793 domain-containing protein</fullName>
    </recommendedName>
</protein>
<evidence type="ECO:0008006" key="2">
    <source>
        <dbReference type="Google" id="ProtNLM"/>
    </source>
</evidence>
<dbReference type="Pfam" id="PF12672">
    <property type="entry name" value="DUF3793"/>
    <property type="match status" value="1"/>
</dbReference>
<gene>
    <name evidence="1" type="ORF">SDC9_84019</name>
</gene>
<dbReference type="InterPro" id="IPR024523">
    <property type="entry name" value="DUF3793"/>
</dbReference>
<name>A0A644Z939_9ZZZZ</name>
<reference evidence="1" key="1">
    <citation type="submission" date="2019-08" db="EMBL/GenBank/DDBJ databases">
        <authorList>
            <person name="Kucharzyk K."/>
            <person name="Murdoch R.W."/>
            <person name="Higgins S."/>
            <person name="Loffler F."/>
        </authorList>
    </citation>
    <scope>NUCLEOTIDE SEQUENCE</scope>
</reference>
<sequence>MKLAAKSFRESLNLLSDIDYMISIIAYNIAPTLKKLKAATTVTLCDNHRNMSSLWEEYGQTVIKKLDVCAFELKKTDKATVILFYNEELLLEKIQEPYNANFLIDLGYNPYSSLEKNLDTLKVRYSKFVCPHELGIFLGFPLEDVKEFITNPHKECLICGYWKVYHDKENALKTFKYYDEAKAEIINLLCINVDSLKNIAS</sequence>
<accession>A0A644Z939</accession>
<dbReference type="EMBL" id="VSSQ01007932">
    <property type="protein sequence ID" value="MPM37405.1"/>
    <property type="molecule type" value="Genomic_DNA"/>
</dbReference>
<evidence type="ECO:0000313" key="1">
    <source>
        <dbReference type="EMBL" id="MPM37405.1"/>
    </source>
</evidence>
<dbReference type="AlphaFoldDB" id="A0A644Z939"/>